<dbReference type="Proteomes" id="UP000054217">
    <property type="component" value="Unassembled WGS sequence"/>
</dbReference>
<name>A0A0C3JQ29_PISTI</name>
<accession>A0A0C3JQ29</accession>
<evidence type="ECO:0008006" key="4">
    <source>
        <dbReference type="Google" id="ProtNLM"/>
    </source>
</evidence>
<organism evidence="2 3">
    <name type="scientific">Pisolithus tinctorius Marx 270</name>
    <dbReference type="NCBI Taxonomy" id="870435"/>
    <lineage>
        <taxon>Eukaryota</taxon>
        <taxon>Fungi</taxon>
        <taxon>Dikarya</taxon>
        <taxon>Basidiomycota</taxon>
        <taxon>Agaricomycotina</taxon>
        <taxon>Agaricomycetes</taxon>
        <taxon>Agaricomycetidae</taxon>
        <taxon>Boletales</taxon>
        <taxon>Sclerodermatineae</taxon>
        <taxon>Pisolithaceae</taxon>
        <taxon>Pisolithus</taxon>
    </lineage>
</organism>
<evidence type="ECO:0000313" key="2">
    <source>
        <dbReference type="EMBL" id="KIN99606.1"/>
    </source>
</evidence>
<dbReference type="EMBL" id="KN832003">
    <property type="protein sequence ID" value="KIN99606.1"/>
    <property type="molecule type" value="Genomic_DNA"/>
</dbReference>
<keyword evidence="3" id="KW-1185">Reference proteome</keyword>
<dbReference type="OrthoDB" id="10610570at2759"/>
<feature type="signal peptide" evidence="1">
    <location>
        <begin position="1"/>
        <end position="21"/>
    </location>
</feature>
<sequence>MHLFPLSRILAVLVAVVVSSAINPDIDAANNVCLPCFSLGTTCLAPVPNLCCSGVCRQTPSGVPGIGKCTVSLQAISWPMLQVHLHWGTPALPGWMKRSFKICCGVRTLLNKSRILCGICGSLST</sequence>
<protein>
    <recommendedName>
        <fullName evidence="4">Hydrophobin</fullName>
    </recommendedName>
</protein>
<gene>
    <name evidence="2" type="ORF">M404DRAFT_807360</name>
</gene>
<dbReference type="InParanoid" id="A0A0C3JQ29"/>
<dbReference type="HOGENOM" id="CLU_1993557_0_0_1"/>
<reference evidence="3" key="2">
    <citation type="submission" date="2015-01" db="EMBL/GenBank/DDBJ databases">
        <title>Evolutionary Origins and Diversification of the Mycorrhizal Mutualists.</title>
        <authorList>
            <consortium name="DOE Joint Genome Institute"/>
            <consortium name="Mycorrhizal Genomics Consortium"/>
            <person name="Kohler A."/>
            <person name="Kuo A."/>
            <person name="Nagy L.G."/>
            <person name="Floudas D."/>
            <person name="Copeland A."/>
            <person name="Barry K.W."/>
            <person name="Cichocki N."/>
            <person name="Veneault-Fourrey C."/>
            <person name="LaButti K."/>
            <person name="Lindquist E.A."/>
            <person name="Lipzen A."/>
            <person name="Lundell T."/>
            <person name="Morin E."/>
            <person name="Murat C."/>
            <person name="Riley R."/>
            <person name="Ohm R."/>
            <person name="Sun H."/>
            <person name="Tunlid A."/>
            <person name="Henrissat B."/>
            <person name="Grigoriev I.V."/>
            <person name="Hibbett D.S."/>
            <person name="Martin F."/>
        </authorList>
    </citation>
    <scope>NUCLEOTIDE SEQUENCE [LARGE SCALE GENOMIC DNA]</scope>
    <source>
        <strain evidence="3">Marx 270</strain>
    </source>
</reference>
<evidence type="ECO:0000256" key="1">
    <source>
        <dbReference type="SAM" id="SignalP"/>
    </source>
</evidence>
<proteinExistence type="predicted"/>
<keyword evidence="1" id="KW-0732">Signal</keyword>
<feature type="chain" id="PRO_5002166245" description="Hydrophobin" evidence="1">
    <location>
        <begin position="22"/>
        <end position="125"/>
    </location>
</feature>
<reference evidence="2 3" key="1">
    <citation type="submission" date="2014-04" db="EMBL/GenBank/DDBJ databases">
        <authorList>
            <consortium name="DOE Joint Genome Institute"/>
            <person name="Kuo A."/>
            <person name="Kohler A."/>
            <person name="Costa M.D."/>
            <person name="Nagy L.G."/>
            <person name="Floudas D."/>
            <person name="Copeland A."/>
            <person name="Barry K.W."/>
            <person name="Cichocki N."/>
            <person name="Veneault-Fourrey C."/>
            <person name="LaButti K."/>
            <person name="Lindquist E.A."/>
            <person name="Lipzen A."/>
            <person name="Lundell T."/>
            <person name="Morin E."/>
            <person name="Murat C."/>
            <person name="Sun H."/>
            <person name="Tunlid A."/>
            <person name="Henrissat B."/>
            <person name="Grigoriev I.V."/>
            <person name="Hibbett D.S."/>
            <person name="Martin F."/>
            <person name="Nordberg H.P."/>
            <person name="Cantor M.N."/>
            <person name="Hua S.X."/>
        </authorList>
    </citation>
    <scope>NUCLEOTIDE SEQUENCE [LARGE SCALE GENOMIC DNA]</scope>
    <source>
        <strain evidence="2 3">Marx 270</strain>
    </source>
</reference>
<evidence type="ECO:0000313" key="3">
    <source>
        <dbReference type="Proteomes" id="UP000054217"/>
    </source>
</evidence>
<dbReference type="AlphaFoldDB" id="A0A0C3JQ29"/>